<evidence type="ECO:0000313" key="2">
    <source>
        <dbReference type="EMBL" id="KAH7030483.1"/>
    </source>
</evidence>
<feature type="compositionally biased region" description="Polar residues" evidence="1">
    <location>
        <begin position="55"/>
        <end position="65"/>
    </location>
</feature>
<feature type="region of interest" description="Disordered" evidence="1">
    <location>
        <begin position="193"/>
        <end position="215"/>
    </location>
</feature>
<sequence length="389" mass="42528">MSSAIYIPPHRRHGDVSDSSGTPYNSLLQHLSMSSRDRPEQRTDLSPPPSSFSSGYSQALSTYSPANGGDGASRRERQRRNKLNTLAWVVARNWRRAESSSSEDDSNSPPDALSYPLTEARPGMSSEAADLANKFSLLARLSTSTPKSGQPTVPTMFTTPLAISAFASTTAAPSHIYTSTTTSPVLSKLASAAINHSPPSPSPSPAPAPAPTEPVVSKRLGTHSLTASRIIFVKNPHGETSWRGHPGIIMAVDGCKAHVVTLTTWKDKNCVQKWAGATRPARYREWFLLVDDGRTRTHDTLPVMMLQGGKQMPKLCYVDCKRSHWLERNELEKFRYHGDTEYFVTQESLAQLESHLAYLETVETPWIDDVVAGSESGGPGELEAVSRQL</sequence>
<keyword evidence="3" id="KW-1185">Reference proteome</keyword>
<name>A0ABQ8FW68_9PEZI</name>
<feature type="compositionally biased region" description="Pro residues" evidence="1">
    <location>
        <begin position="198"/>
        <end position="212"/>
    </location>
</feature>
<protein>
    <submittedName>
        <fullName evidence="2">Uncharacterized protein</fullName>
    </submittedName>
</protein>
<feature type="region of interest" description="Disordered" evidence="1">
    <location>
        <begin position="97"/>
        <end position="118"/>
    </location>
</feature>
<evidence type="ECO:0000313" key="3">
    <source>
        <dbReference type="Proteomes" id="UP000774617"/>
    </source>
</evidence>
<feature type="region of interest" description="Disordered" evidence="1">
    <location>
        <begin position="1"/>
        <end position="80"/>
    </location>
</feature>
<reference evidence="2 3" key="1">
    <citation type="journal article" date="2021" name="Nat. Commun.">
        <title>Genetic determinants of endophytism in the Arabidopsis root mycobiome.</title>
        <authorList>
            <person name="Mesny F."/>
            <person name="Miyauchi S."/>
            <person name="Thiergart T."/>
            <person name="Pickel B."/>
            <person name="Atanasova L."/>
            <person name="Karlsson M."/>
            <person name="Huettel B."/>
            <person name="Barry K.W."/>
            <person name="Haridas S."/>
            <person name="Chen C."/>
            <person name="Bauer D."/>
            <person name="Andreopoulos W."/>
            <person name="Pangilinan J."/>
            <person name="LaButti K."/>
            <person name="Riley R."/>
            <person name="Lipzen A."/>
            <person name="Clum A."/>
            <person name="Drula E."/>
            <person name="Henrissat B."/>
            <person name="Kohler A."/>
            <person name="Grigoriev I.V."/>
            <person name="Martin F.M."/>
            <person name="Hacquard S."/>
        </authorList>
    </citation>
    <scope>NUCLEOTIDE SEQUENCE [LARGE SCALE GENOMIC DNA]</scope>
    <source>
        <strain evidence="2 3">MPI-SDFR-AT-0080</strain>
    </source>
</reference>
<comment type="caution">
    <text evidence="2">The sequence shown here is derived from an EMBL/GenBank/DDBJ whole genome shotgun (WGS) entry which is preliminary data.</text>
</comment>
<proteinExistence type="predicted"/>
<organism evidence="2 3">
    <name type="scientific">Macrophomina phaseolina</name>
    <dbReference type="NCBI Taxonomy" id="35725"/>
    <lineage>
        <taxon>Eukaryota</taxon>
        <taxon>Fungi</taxon>
        <taxon>Dikarya</taxon>
        <taxon>Ascomycota</taxon>
        <taxon>Pezizomycotina</taxon>
        <taxon>Dothideomycetes</taxon>
        <taxon>Dothideomycetes incertae sedis</taxon>
        <taxon>Botryosphaeriales</taxon>
        <taxon>Botryosphaeriaceae</taxon>
        <taxon>Macrophomina</taxon>
    </lineage>
</organism>
<dbReference type="Proteomes" id="UP000774617">
    <property type="component" value="Unassembled WGS sequence"/>
</dbReference>
<feature type="compositionally biased region" description="Polar residues" evidence="1">
    <location>
        <begin position="17"/>
        <end position="34"/>
    </location>
</feature>
<accession>A0ABQ8FW68</accession>
<gene>
    <name evidence="2" type="ORF">B0J12DRAFT_745129</name>
</gene>
<evidence type="ECO:0000256" key="1">
    <source>
        <dbReference type="SAM" id="MobiDB-lite"/>
    </source>
</evidence>
<dbReference type="EMBL" id="JAGTJR010000044">
    <property type="protein sequence ID" value="KAH7030483.1"/>
    <property type="molecule type" value="Genomic_DNA"/>
</dbReference>